<comment type="caution">
    <text evidence="1">The sequence shown here is derived from an EMBL/GenBank/DDBJ whole genome shotgun (WGS) entry which is preliminary data.</text>
</comment>
<protein>
    <submittedName>
        <fullName evidence="1">Uncharacterized protein</fullName>
    </submittedName>
</protein>
<sequence length="142" mass="17069">MEHIESFPIVDSHYTREYSKKKFLDSNLSISKMHRLYLEWVENNPSVIDSRVLNVTFRQYSDIFNNEYNYAFFKPKKDMCDICEQYRLSTPEQKNNLQIEYDEHISNKILARERKNADKKRAENDSKFCIAVFDLEKVLQTP</sequence>
<dbReference type="OrthoDB" id="6762486at2759"/>
<evidence type="ECO:0000313" key="2">
    <source>
        <dbReference type="Proteomes" id="UP000478052"/>
    </source>
</evidence>
<dbReference type="PANTHER" id="PTHR10773:SF19">
    <property type="match status" value="1"/>
</dbReference>
<gene>
    <name evidence="1" type="ORF">FWK35_00014279</name>
</gene>
<dbReference type="EMBL" id="VUJU01004845">
    <property type="protein sequence ID" value="KAF0753070.1"/>
    <property type="molecule type" value="Genomic_DNA"/>
</dbReference>
<reference evidence="1 2" key="1">
    <citation type="submission" date="2019-08" db="EMBL/GenBank/DDBJ databases">
        <title>Whole genome of Aphis craccivora.</title>
        <authorList>
            <person name="Voronova N.V."/>
            <person name="Shulinski R.S."/>
            <person name="Bandarenka Y.V."/>
            <person name="Zhorov D.G."/>
            <person name="Warner D."/>
        </authorList>
    </citation>
    <scope>NUCLEOTIDE SEQUENCE [LARGE SCALE GENOMIC DNA]</scope>
    <source>
        <strain evidence="1">180601</strain>
        <tissue evidence="1">Whole Body</tissue>
    </source>
</reference>
<evidence type="ECO:0000313" key="1">
    <source>
        <dbReference type="EMBL" id="KAF0753070.1"/>
    </source>
</evidence>
<dbReference type="AlphaFoldDB" id="A0A6G0YCH2"/>
<dbReference type="PANTHER" id="PTHR10773">
    <property type="entry name" value="DNA-DIRECTED RNA POLYMERASES I, II, AND III SUBUNIT RPABC2"/>
    <property type="match status" value="1"/>
</dbReference>
<keyword evidence="2" id="KW-1185">Reference proteome</keyword>
<proteinExistence type="predicted"/>
<dbReference type="Proteomes" id="UP000478052">
    <property type="component" value="Unassembled WGS sequence"/>
</dbReference>
<organism evidence="1 2">
    <name type="scientific">Aphis craccivora</name>
    <name type="common">Cowpea aphid</name>
    <dbReference type="NCBI Taxonomy" id="307492"/>
    <lineage>
        <taxon>Eukaryota</taxon>
        <taxon>Metazoa</taxon>
        <taxon>Ecdysozoa</taxon>
        <taxon>Arthropoda</taxon>
        <taxon>Hexapoda</taxon>
        <taxon>Insecta</taxon>
        <taxon>Pterygota</taxon>
        <taxon>Neoptera</taxon>
        <taxon>Paraneoptera</taxon>
        <taxon>Hemiptera</taxon>
        <taxon>Sternorrhyncha</taxon>
        <taxon>Aphidomorpha</taxon>
        <taxon>Aphidoidea</taxon>
        <taxon>Aphididae</taxon>
        <taxon>Aphidini</taxon>
        <taxon>Aphis</taxon>
        <taxon>Aphis</taxon>
    </lineage>
</organism>
<name>A0A6G0YCH2_APHCR</name>
<accession>A0A6G0YCH2</accession>